<dbReference type="PROSITE" id="PS51257">
    <property type="entry name" value="PROKAR_LIPOPROTEIN"/>
    <property type="match status" value="1"/>
</dbReference>
<protein>
    <submittedName>
        <fullName evidence="1">Uncharacterized protein</fullName>
    </submittedName>
</protein>
<dbReference type="EMBL" id="RJJD01000003">
    <property type="protein sequence ID" value="RNI29026.1"/>
    <property type="molecule type" value="Genomic_DNA"/>
</dbReference>
<dbReference type="Proteomes" id="UP000272117">
    <property type="component" value="Unassembled WGS sequence"/>
</dbReference>
<reference evidence="1 2" key="1">
    <citation type="submission" date="2018-11" db="EMBL/GenBank/DDBJ databases">
        <title>Rufibacter latericius sp. nov., isolated from water in Baiyang Lake.</title>
        <authorList>
            <person name="Yang Y."/>
        </authorList>
    </citation>
    <scope>NUCLEOTIDE SEQUENCE [LARGE SCALE GENOMIC DNA]</scope>
    <source>
        <strain evidence="1 2">R-22-1c-1</strain>
    </source>
</reference>
<accession>A0A3M9MU45</accession>
<comment type="caution">
    <text evidence="1">The sequence shown here is derived from an EMBL/GenBank/DDBJ whole genome shotgun (WGS) entry which is preliminary data.</text>
</comment>
<evidence type="ECO:0000313" key="2">
    <source>
        <dbReference type="Proteomes" id="UP000272117"/>
    </source>
</evidence>
<organism evidence="1 2">
    <name type="scientific">Rufibacter latericius</name>
    <dbReference type="NCBI Taxonomy" id="2487040"/>
    <lineage>
        <taxon>Bacteria</taxon>
        <taxon>Pseudomonadati</taxon>
        <taxon>Bacteroidota</taxon>
        <taxon>Cytophagia</taxon>
        <taxon>Cytophagales</taxon>
        <taxon>Hymenobacteraceae</taxon>
        <taxon>Rufibacter</taxon>
    </lineage>
</organism>
<dbReference type="AlphaFoldDB" id="A0A3M9MU45"/>
<sequence>MKKVFQYIKRALPLFIISLLTSCEESDEGPERVFFEMTSTTWYRFSPTAPAPAVVNGTNYTSFAYLPGGGTGTATDMGSITTFFNQLAYTSDATVPQPVPVGTLPASVSLIPTLPVLGGPLPLIQAGDFAALTSADAWLQMPATDASGRVINSVIFNGSGDALFTTPTSPSIITPVSATRLNLSGKLAVVGGRGKFANATGELDLTVFFNPTNPNDAGYNVEGWIEY</sequence>
<name>A0A3M9MU45_9BACT</name>
<dbReference type="RefSeq" id="WP_123126083.1">
    <property type="nucleotide sequence ID" value="NZ_RJJD01000003.1"/>
</dbReference>
<gene>
    <name evidence="1" type="ORF">EFB08_06230</name>
</gene>
<keyword evidence="2" id="KW-1185">Reference proteome</keyword>
<evidence type="ECO:0000313" key="1">
    <source>
        <dbReference type="EMBL" id="RNI29026.1"/>
    </source>
</evidence>
<proteinExistence type="predicted"/>